<comment type="caution">
    <text evidence="3">The sequence shown here is derived from an EMBL/GenBank/DDBJ whole genome shotgun (WGS) entry which is preliminary data.</text>
</comment>
<evidence type="ECO:0000313" key="3">
    <source>
        <dbReference type="EMBL" id="MZR31219.1"/>
    </source>
</evidence>
<dbReference type="EMBL" id="WTUW01000002">
    <property type="protein sequence ID" value="MZR31219.1"/>
    <property type="molecule type" value="Genomic_DNA"/>
</dbReference>
<dbReference type="Gene3D" id="3.40.190.10">
    <property type="entry name" value="Periplasmic binding protein-like II"/>
    <property type="match status" value="2"/>
</dbReference>
<evidence type="ECO:0000259" key="2">
    <source>
        <dbReference type="Pfam" id="PF09084"/>
    </source>
</evidence>
<evidence type="ECO:0000256" key="1">
    <source>
        <dbReference type="SAM" id="SignalP"/>
    </source>
</evidence>
<evidence type="ECO:0000313" key="4">
    <source>
        <dbReference type="Proteomes" id="UP000476030"/>
    </source>
</evidence>
<keyword evidence="1" id="KW-0732">Signal</keyword>
<protein>
    <submittedName>
        <fullName evidence="3">Nitrate ABC transporter substrate-binding protein</fullName>
    </submittedName>
</protein>
<organism evidence="3 4">
    <name type="scientific">Sneathiella litorea</name>
    <dbReference type="NCBI Taxonomy" id="2606216"/>
    <lineage>
        <taxon>Bacteria</taxon>
        <taxon>Pseudomonadati</taxon>
        <taxon>Pseudomonadota</taxon>
        <taxon>Alphaproteobacteria</taxon>
        <taxon>Sneathiellales</taxon>
        <taxon>Sneathiellaceae</taxon>
        <taxon>Sneathiella</taxon>
    </lineage>
</organism>
<dbReference type="Pfam" id="PF09084">
    <property type="entry name" value="NMT1"/>
    <property type="match status" value="1"/>
</dbReference>
<dbReference type="RefSeq" id="WP_161315744.1">
    <property type="nucleotide sequence ID" value="NZ_WTUW01000002.1"/>
</dbReference>
<dbReference type="SUPFAM" id="SSF53850">
    <property type="entry name" value="Periplasmic binding protein-like II"/>
    <property type="match status" value="1"/>
</dbReference>
<gene>
    <name evidence="3" type="ORF">GQE98_11315</name>
</gene>
<dbReference type="AlphaFoldDB" id="A0A6L8W947"/>
<proteinExistence type="predicted"/>
<feature type="signal peptide" evidence="1">
    <location>
        <begin position="1"/>
        <end position="26"/>
    </location>
</feature>
<dbReference type="GO" id="GO:0009228">
    <property type="term" value="P:thiamine biosynthetic process"/>
    <property type="evidence" value="ECO:0007669"/>
    <property type="project" value="InterPro"/>
</dbReference>
<dbReference type="InterPro" id="IPR027939">
    <property type="entry name" value="NMT1/THI5"/>
</dbReference>
<name>A0A6L8W947_9PROT</name>
<sequence>MKIKKNALLGVLALSAAAFATTAAKAADEVSVILNWTTAGAHSPLYFAKKNGWFEEAGIDLEIEQGKGSTLSAQKVGSGATEFGIADLGTAMVAKGSGANIVAVMNIFANSPYQMYWLKSSGIKGLEDFPGRKFGNPPGDAARAMWPAFAQVNGMNPDDLKWVNIAPNAKVSALKSGAVDGTTFFANYHYIMEGAFGDDLGWLAWSEMGLNPYGNSFIVNGDFLKENRDTVARFVKVAQKAYRHCVDHGEECVAVLPEYSSGLKPENEIKNWNGVISLMTDDFSTSKGLGYFDPARVNDDYKLVSTYFKIKEPFDPSAFFTNEFIDESVLMKK</sequence>
<dbReference type="PANTHER" id="PTHR31528:SF3">
    <property type="entry name" value="THIAMINE BIOSYNTHESIS PROTEIN HI_0357-RELATED"/>
    <property type="match status" value="1"/>
</dbReference>
<dbReference type="PANTHER" id="PTHR31528">
    <property type="entry name" value="4-AMINO-5-HYDROXYMETHYL-2-METHYLPYRIMIDINE PHOSPHATE SYNTHASE THI11-RELATED"/>
    <property type="match status" value="1"/>
</dbReference>
<reference evidence="3 4" key="1">
    <citation type="submission" date="2019-12" db="EMBL/GenBank/DDBJ databases">
        <title>Snethiella sp. nov. sp. isolated from sea sand.</title>
        <authorList>
            <person name="Kim J."/>
            <person name="Jeong S.E."/>
            <person name="Jung H.S."/>
            <person name="Jeon C.O."/>
        </authorList>
    </citation>
    <scope>NUCLEOTIDE SEQUENCE [LARGE SCALE GENOMIC DNA]</scope>
    <source>
        <strain evidence="3 4">DP05</strain>
    </source>
</reference>
<dbReference type="Proteomes" id="UP000476030">
    <property type="component" value="Unassembled WGS sequence"/>
</dbReference>
<feature type="chain" id="PRO_5026747976" evidence="1">
    <location>
        <begin position="27"/>
        <end position="333"/>
    </location>
</feature>
<keyword evidence="4" id="KW-1185">Reference proteome</keyword>
<accession>A0A6L8W947</accession>
<dbReference type="InterPro" id="IPR015168">
    <property type="entry name" value="SsuA/THI5"/>
</dbReference>
<feature type="domain" description="SsuA/THI5-like" evidence="2">
    <location>
        <begin position="41"/>
        <end position="251"/>
    </location>
</feature>